<evidence type="ECO:0000313" key="1">
    <source>
        <dbReference type="EMBL" id="KNZ56133.1"/>
    </source>
</evidence>
<sequence>MSTSASNERSSATAAKRYKQKIVQSFQEAHISLTLIWNYDPNIFYNIPQTTRQQHSKITSMARHFNSSSPKSIQTTTSCMTSGCTTTTIGYKKLATSPT</sequence>
<proteinExistence type="predicted"/>
<accession>A0A0L6V5U8</accession>
<protein>
    <submittedName>
        <fullName evidence="1">Uncharacterized protein</fullName>
    </submittedName>
</protein>
<gene>
    <name evidence="1" type="ORF">VP01_248g5</name>
</gene>
<dbReference type="VEuPathDB" id="FungiDB:VP01_248g5"/>
<evidence type="ECO:0000313" key="2">
    <source>
        <dbReference type="Proteomes" id="UP000037035"/>
    </source>
</evidence>
<reference evidence="1 2" key="1">
    <citation type="submission" date="2015-08" db="EMBL/GenBank/DDBJ databases">
        <title>Next Generation Sequencing and Analysis of the Genome of Puccinia sorghi L Schw, the Causal Agent of Maize Common Rust.</title>
        <authorList>
            <person name="Rochi L."/>
            <person name="Burguener G."/>
            <person name="Darino M."/>
            <person name="Turjanski A."/>
            <person name="Kreff E."/>
            <person name="Dieguez M.J."/>
            <person name="Sacco F."/>
        </authorList>
    </citation>
    <scope>NUCLEOTIDE SEQUENCE [LARGE SCALE GENOMIC DNA]</scope>
    <source>
        <strain evidence="1 2">RO10H11247</strain>
    </source>
</reference>
<dbReference type="EMBL" id="LAVV01007380">
    <property type="protein sequence ID" value="KNZ56133.1"/>
    <property type="molecule type" value="Genomic_DNA"/>
</dbReference>
<keyword evidence="2" id="KW-1185">Reference proteome</keyword>
<comment type="caution">
    <text evidence="1">The sequence shown here is derived from an EMBL/GenBank/DDBJ whole genome shotgun (WGS) entry which is preliminary data.</text>
</comment>
<organism evidence="1 2">
    <name type="scientific">Puccinia sorghi</name>
    <dbReference type="NCBI Taxonomy" id="27349"/>
    <lineage>
        <taxon>Eukaryota</taxon>
        <taxon>Fungi</taxon>
        <taxon>Dikarya</taxon>
        <taxon>Basidiomycota</taxon>
        <taxon>Pucciniomycotina</taxon>
        <taxon>Pucciniomycetes</taxon>
        <taxon>Pucciniales</taxon>
        <taxon>Pucciniaceae</taxon>
        <taxon>Puccinia</taxon>
    </lineage>
</organism>
<dbReference type="AlphaFoldDB" id="A0A0L6V5U8"/>
<name>A0A0L6V5U8_9BASI</name>
<dbReference type="Proteomes" id="UP000037035">
    <property type="component" value="Unassembled WGS sequence"/>
</dbReference>